<evidence type="ECO:0000313" key="2">
    <source>
        <dbReference type="EMBL" id="SUX09777.1"/>
    </source>
</evidence>
<dbReference type="GeneID" id="93090643"/>
<organism evidence="2 3">
    <name type="scientific">Campylobacter sputorum subsp. sputorum</name>
    <dbReference type="NCBI Taxonomy" id="32024"/>
    <lineage>
        <taxon>Bacteria</taxon>
        <taxon>Pseudomonadati</taxon>
        <taxon>Campylobacterota</taxon>
        <taxon>Epsilonproteobacteria</taxon>
        <taxon>Campylobacterales</taxon>
        <taxon>Campylobacteraceae</taxon>
        <taxon>Campylobacter</taxon>
    </lineage>
</organism>
<evidence type="ECO:0000313" key="3">
    <source>
        <dbReference type="Proteomes" id="UP000254920"/>
    </source>
</evidence>
<sequence length="185" mass="21186">MKVLFCLLVFLSFSFSEGINIENFETNLYSKAGKNNIRKVSLSVELIGRDLMENKGKILDSINVIISSYFVEDIMTSKGKENFKNMVLEYARKRYNVDLEAMYIIELKTISEPSMDEIIAAIRSTDICKTMENKQPHNPPQTIQNLEQKPNQSEFYNGGNSTQSPNLKEYDITKDPNFGKDFGEN</sequence>
<dbReference type="EMBL" id="UFVD01000001">
    <property type="protein sequence ID" value="SUX09777.1"/>
    <property type="molecule type" value="Genomic_DNA"/>
</dbReference>
<accession>A0A381DH30</accession>
<name>A0A381DH30_9BACT</name>
<feature type="compositionally biased region" description="Polar residues" evidence="1">
    <location>
        <begin position="140"/>
        <end position="166"/>
    </location>
</feature>
<dbReference type="AlphaFoldDB" id="A0A381DH30"/>
<dbReference type="GO" id="GO:0071973">
    <property type="term" value="P:bacterial-type flagellum-dependent cell motility"/>
    <property type="evidence" value="ECO:0007669"/>
    <property type="project" value="InterPro"/>
</dbReference>
<dbReference type="RefSeq" id="WP_089182471.1">
    <property type="nucleotide sequence ID" value="NZ_CP043427.1"/>
</dbReference>
<dbReference type="GO" id="GO:0005886">
    <property type="term" value="C:plasma membrane"/>
    <property type="evidence" value="ECO:0007669"/>
    <property type="project" value="UniProtKB-SubCell"/>
</dbReference>
<dbReference type="STRING" id="32024.GCA_000788295_00123"/>
<dbReference type="Proteomes" id="UP000254920">
    <property type="component" value="Unassembled WGS sequence"/>
</dbReference>
<dbReference type="OrthoDB" id="5339555at2"/>
<feature type="compositionally biased region" description="Basic and acidic residues" evidence="1">
    <location>
        <begin position="168"/>
        <end position="185"/>
    </location>
</feature>
<gene>
    <name evidence="2" type="ORF">NCTC12475_00194</name>
</gene>
<reference evidence="2 3" key="1">
    <citation type="submission" date="2018-06" db="EMBL/GenBank/DDBJ databases">
        <authorList>
            <consortium name="Pathogen Informatics"/>
            <person name="Doyle S."/>
        </authorList>
    </citation>
    <scope>NUCLEOTIDE SEQUENCE [LARGE SCALE GENOMIC DNA]</scope>
    <source>
        <strain evidence="2 3">NCTC12475</strain>
    </source>
</reference>
<feature type="region of interest" description="Disordered" evidence="1">
    <location>
        <begin position="131"/>
        <end position="185"/>
    </location>
</feature>
<dbReference type="GO" id="GO:0009425">
    <property type="term" value="C:bacterial-type flagellum basal body"/>
    <property type="evidence" value="ECO:0007669"/>
    <property type="project" value="InterPro"/>
</dbReference>
<protein>
    <submittedName>
        <fullName evidence="2">Periplasmic protein</fullName>
    </submittedName>
</protein>
<keyword evidence="3" id="KW-1185">Reference proteome</keyword>
<proteinExistence type="predicted"/>
<dbReference type="GO" id="GO:0006935">
    <property type="term" value="P:chemotaxis"/>
    <property type="evidence" value="ECO:0007669"/>
    <property type="project" value="UniProtKB-KW"/>
</dbReference>
<evidence type="ECO:0000256" key="1">
    <source>
        <dbReference type="SAM" id="MobiDB-lite"/>
    </source>
</evidence>